<dbReference type="PANTHER" id="PTHR30352:SF4">
    <property type="entry name" value="PYRUVATE FORMATE-LYASE 2-ACTIVATING ENZYME"/>
    <property type="match status" value="1"/>
</dbReference>
<keyword evidence="3" id="KW-0004">4Fe-4S</keyword>
<feature type="domain" description="Radical SAM core" evidence="10">
    <location>
        <begin position="16"/>
        <end position="302"/>
    </location>
</feature>
<dbReference type="Gene3D" id="3.20.20.70">
    <property type="entry name" value="Aldolase class I"/>
    <property type="match status" value="1"/>
</dbReference>
<evidence type="ECO:0000256" key="3">
    <source>
        <dbReference type="ARBA" id="ARBA00022485"/>
    </source>
</evidence>
<sequence length="316" mass="36273">MSEQGVVFNIQRFTIHDGPGIRTEFFLKGCPLRCDWCGNPESLKKYIQPGVFQNKCISFEKCGSCKDICPNNSILQFEDGKLSSINYSKCNRCMKCVKECPADAIKQWGKVMSIQECMKEILKDKGFYERSNGGVTVSGGDPILQSDFVAKLFKQCKNENIHTCFESTFYGEWEDVQKLLPYTDLIISDLKHMDTGKHKKYTGVDNNKILDNIKKLVKEKKELILRIPVIPNINDDMENIKATADYILNELQNKVKTLQLLSFMHLGEEKYQSLNIPYKMKGLKIDREQFQNHVNKIADYFNNRGINCTVGTKENS</sequence>
<comment type="caution">
    <text evidence="11">The sequence shown here is derived from an EMBL/GenBank/DDBJ whole genome shotgun (WGS) entry which is preliminary data.</text>
</comment>
<evidence type="ECO:0000256" key="4">
    <source>
        <dbReference type="ARBA" id="ARBA00022691"/>
    </source>
</evidence>
<dbReference type="PANTHER" id="PTHR30352">
    <property type="entry name" value="PYRUVATE FORMATE-LYASE-ACTIVATING ENZYME"/>
    <property type="match status" value="1"/>
</dbReference>
<dbReference type="Pfam" id="PF00037">
    <property type="entry name" value="Fer4"/>
    <property type="match status" value="1"/>
</dbReference>
<comment type="cofactor">
    <cofactor evidence="1">
        <name>[4Fe-4S] cluster</name>
        <dbReference type="ChEBI" id="CHEBI:49883"/>
    </cofactor>
</comment>
<dbReference type="Proteomes" id="UP001279681">
    <property type="component" value="Unassembled WGS sequence"/>
</dbReference>
<dbReference type="InterPro" id="IPR007197">
    <property type="entry name" value="rSAM"/>
</dbReference>
<evidence type="ECO:0000256" key="7">
    <source>
        <dbReference type="ARBA" id="ARBA00023004"/>
    </source>
</evidence>
<dbReference type="RefSeq" id="WP_320314288.1">
    <property type="nucleotide sequence ID" value="NZ_JAVIKH010000016.1"/>
</dbReference>
<dbReference type="PROSITE" id="PS01087">
    <property type="entry name" value="RADICAL_ACTIVATING"/>
    <property type="match status" value="1"/>
</dbReference>
<dbReference type="InterPro" id="IPR034457">
    <property type="entry name" value="Organic_radical-activating"/>
</dbReference>
<dbReference type="PROSITE" id="PS51918">
    <property type="entry name" value="RADICAL_SAM"/>
    <property type="match status" value="1"/>
</dbReference>
<dbReference type="PROSITE" id="PS00198">
    <property type="entry name" value="4FE4S_FER_1"/>
    <property type="match status" value="1"/>
</dbReference>
<dbReference type="CDD" id="cd01335">
    <property type="entry name" value="Radical_SAM"/>
    <property type="match status" value="1"/>
</dbReference>
<evidence type="ECO:0000256" key="8">
    <source>
        <dbReference type="ARBA" id="ARBA00023014"/>
    </source>
</evidence>
<keyword evidence="12" id="KW-1185">Reference proteome</keyword>
<keyword evidence="5" id="KW-0479">Metal-binding</keyword>
<evidence type="ECO:0000256" key="2">
    <source>
        <dbReference type="ARBA" id="ARBA00009777"/>
    </source>
</evidence>
<dbReference type="Gene3D" id="3.30.70.20">
    <property type="match status" value="1"/>
</dbReference>
<keyword evidence="6" id="KW-0560">Oxidoreductase</keyword>
<comment type="similarity">
    <text evidence="2">Belongs to the organic radical-activating enzymes family.</text>
</comment>
<feature type="domain" description="4Fe-4S ferredoxin-type" evidence="9">
    <location>
        <begin position="47"/>
        <end position="80"/>
    </location>
</feature>
<feature type="domain" description="4Fe-4S ferredoxin-type" evidence="9">
    <location>
        <begin position="81"/>
        <end position="110"/>
    </location>
</feature>
<protein>
    <submittedName>
        <fullName evidence="11">Glycyl-radical enzyme activating protein</fullName>
    </submittedName>
</protein>
<keyword evidence="4" id="KW-0949">S-adenosyl-L-methionine</keyword>
<dbReference type="SUPFAM" id="SSF102114">
    <property type="entry name" value="Radical SAM enzymes"/>
    <property type="match status" value="1"/>
</dbReference>
<dbReference type="SUPFAM" id="SSF54862">
    <property type="entry name" value="4Fe-4S ferredoxins"/>
    <property type="match status" value="1"/>
</dbReference>
<dbReference type="PROSITE" id="PS51379">
    <property type="entry name" value="4FE4S_FER_2"/>
    <property type="match status" value="2"/>
</dbReference>
<dbReference type="SFLD" id="SFLDS00029">
    <property type="entry name" value="Radical_SAM"/>
    <property type="match status" value="1"/>
</dbReference>
<dbReference type="InterPro" id="IPR001989">
    <property type="entry name" value="Radical_activat_CS"/>
</dbReference>
<evidence type="ECO:0000259" key="10">
    <source>
        <dbReference type="PROSITE" id="PS51918"/>
    </source>
</evidence>
<dbReference type="SFLD" id="SFLDG01066">
    <property type="entry name" value="organic_radical-activating_enz"/>
    <property type="match status" value="1"/>
</dbReference>
<keyword evidence="7" id="KW-0408">Iron</keyword>
<dbReference type="SFLD" id="SFLDG01118">
    <property type="entry name" value="activating_enzymes__group_2"/>
    <property type="match status" value="1"/>
</dbReference>
<dbReference type="PIRSF" id="PIRSF000371">
    <property type="entry name" value="PFL_act_enz"/>
    <property type="match status" value="1"/>
</dbReference>
<organism evidence="11 12">
    <name type="scientific">Candidatus Cetobacterium colombiensis</name>
    <dbReference type="NCBI Taxonomy" id="3073100"/>
    <lineage>
        <taxon>Bacteria</taxon>
        <taxon>Fusobacteriati</taxon>
        <taxon>Fusobacteriota</taxon>
        <taxon>Fusobacteriia</taxon>
        <taxon>Fusobacteriales</taxon>
        <taxon>Fusobacteriaceae</taxon>
        <taxon>Cetobacterium</taxon>
    </lineage>
</organism>
<accession>A0ABU4WBL3</accession>
<dbReference type="InterPro" id="IPR058240">
    <property type="entry name" value="rSAM_sf"/>
</dbReference>
<evidence type="ECO:0000256" key="1">
    <source>
        <dbReference type="ARBA" id="ARBA00001966"/>
    </source>
</evidence>
<dbReference type="InterPro" id="IPR013785">
    <property type="entry name" value="Aldolase_TIM"/>
</dbReference>
<evidence type="ECO:0000256" key="6">
    <source>
        <dbReference type="ARBA" id="ARBA00023002"/>
    </source>
</evidence>
<dbReference type="InterPro" id="IPR040074">
    <property type="entry name" value="BssD/PflA/YjjW"/>
</dbReference>
<proteinExistence type="inferred from homology"/>
<evidence type="ECO:0000256" key="5">
    <source>
        <dbReference type="ARBA" id="ARBA00022723"/>
    </source>
</evidence>
<evidence type="ECO:0000313" key="12">
    <source>
        <dbReference type="Proteomes" id="UP001279681"/>
    </source>
</evidence>
<dbReference type="EMBL" id="JAVIKH010000016">
    <property type="protein sequence ID" value="MDX8336933.1"/>
    <property type="molecule type" value="Genomic_DNA"/>
</dbReference>
<dbReference type="InterPro" id="IPR017896">
    <property type="entry name" value="4Fe4S_Fe-S-bd"/>
</dbReference>
<gene>
    <name evidence="11" type="ORF">RFV38_10560</name>
</gene>
<name>A0ABU4WBL3_9FUSO</name>
<dbReference type="InterPro" id="IPR012839">
    <property type="entry name" value="Organic_radical_activase"/>
</dbReference>
<dbReference type="InterPro" id="IPR017900">
    <property type="entry name" value="4Fe4S_Fe_S_CS"/>
</dbReference>
<evidence type="ECO:0000259" key="9">
    <source>
        <dbReference type="PROSITE" id="PS51379"/>
    </source>
</evidence>
<reference evidence="12" key="1">
    <citation type="submission" date="2023-07" db="EMBL/GenBank/DDBJ databases">
        <authorList>
            <person name="Colorado M.A."/>
            <person name="Villamil L.M."/>
            <person name="Melo J.F."/>
            <person name="Rodriguez J.A."/>
            <person name="Ruiz R.Y."/>
        </authorList>
    </citation>
    <scope>NUCLEOTIDE SEQUENCE [LARGE SCALE GENOMIC DNA]</scope>
    <source>
        <strain evidence="12">C33</strain>
    </source>
</reference>
<dbReference type="Pfam" id="PF04055">
    <property type="entry name" value="Radical_SAM"/>
    <property type="match status" value="1"/>
</dbReference>
<dbReference type="NCBIfam" id="TIGR02494">
    <property type="entry name" value="PFLE_PFLC"/>
    <property type="match status" value="1"/>
</dbReference>
<keyword evidence="8" id="KW-0411">Iron-sulfur</keyword>
<evidence type="ECO:0000313" key="11">
    <source>
        <dbReference type="EMBL" id="MDX8336933.1"/>
    </source>
</evidence>